<dbReference type="PANTHER" id="PTHR24291">
    <property type="entry name" value="CYTOCHROME P450 FAMILY 4"/>
    <property type="match status" value="1"/>
</dbReference>
<gene>
    <name evidence="9" type="ORF">ABB55_01795</name>
</gene>
<dbReference type="PROSITE" id="PS00086">
    <property type="entry name" value="CYTOCHROME_P450"/>
    <property type="match status" value="1"/>
</dbReference>
<evidence type="ECO:0000256" key="4">
    <source>
        <dbReference type="ARBA" id="ARBA00023002"/>
    </source>
</evidence>
<protein>
    <recommendedName>
        <fullName evidence="11">Cytochrome</fullName>
    </recommendedName>
</protein>
<dbReference type="PRINTS" id="PR00385">
    <property type="entry name" value="P450"/>
</dbReference>
<evidence type="ECO:0000256" key="7">
    <source>
        <dbReference type="PIRSR" id="PIRSR602401-1"/>
    </source>
</evidence>
<organism evidence="9 10">
    <name type="scientific">Prosthecodimorpha hirschii</name>
    <dbReference type="NCBI Taxonomy" id="665126"/>
    <lineage>
        <taxon>Bacteria</taxon>
        <taxon>Pseudomonadati</taxon>
        <taxon>Pseudomonadota</taxon>
        <taxon>Alphaproteobacteria</taxon>
        <taxon>Hyphomicrobiales</taxon>
        <taxon>Ancalomicrobiaceae</taxon>
        <taxon>Prosthecodimorpha</taxon>
    </lineage>
</organism>
<dbReference type="Gene3D" id="1.10.630.10">
    <property type="entry name" value="Cytochrome P450"/>
    <property type="match status" value="1"/>
</dbReference>
<keyword evidence="3 7" id="KW-0479">Metal-binding</keyword>
<dbReference type="PRINTS" id="PR00463">
    <property type="entry name" value="EP450I"/>
</dbReference>
<dbReference type="InterPro" id="IPR001128">
    <property type="entry name" value="Cyt_P450"/>
</dbReference>
<dbReference type="GO" id="GO:0005506">
    <property type="term" value="F:iron ion binding"/>
    <property type="evidence" value="ECO:0007669"/>
    <property type="project" value="InterPro"/>
</dbReference>
<dbReference type="PANTHER" id="PTHR24291:SF50">
    <property type="entry name" value="BIFUNCTIONAL ALBAFLAVENONE MONOOXYGENASE_TERPENE SYNTHASE"/>
    <property type="match status" value="1"/>
</dbReference>
<sequence>MTAASLPFVAAYRPPAPVPHAAPLKPRQYIRALTDNPLTIWTQAQFEEPYVEIDGWLLGPRLIINDPDGIRHVLVDNEANYLRDDLQKRILTRTIGLGLFAAEGQAWRAQRRILAPLFAPRAVNGFLPAMAEAAAAGARRLADLPEGSVIDAAPLMSAIALDVLERTLFREGFGVPLAELSRHSNAFIEGAGGVSLLDLFRLPSWIPTLRALRAHRSRRFIGDMVDRMVAERRARLAAGAAGSGEGEIRDLLALLLDAADRETGIGLSDREVRDNVLTFIGAGHETTAGALAWTLLLLSGAPDVRAAVEAEIDSVLGTGPATAETVADLVLTRATIEEAMRLYPSAPFLGRAAVKDDVIGGRPVKAGTIVMIVPWIIHRHQRLWSDPGLFDPGRFMPGRRDSIPRYAYLPFGAGPRVCIGSVFALQEAVIVLANALRDHRFDLVEGARIEPTQRITLRARYGIPMRVSRRRSSDRQVG</sequence>
<evidence type="ECO:0008006" key="11">
    <source>
        <dbReference type="Google" id="ProtNLM"/>
    </source>
</evidence>
<dbReference type="InterPro" id="IPR036396">
    <property type="entry name" value="Cyt_P450_sf"/>
</dbReference>
<keyword evidence="4 8" id="KW-0560">Oxidoreductase</keyword>
<dbReference type="InterPro" id="IPR002401">
    <property type="entry name" value="Cyt_P450_E_grp-I"/>
</dbReference>
<dbReference type="GO" id="GO:0004497">
    <property type="term" value="F:monooxygenase activity"/>
    <property type="evidence" value="ECO:0007669"/>
    <property type="project" value="UniProtKB-KW"/>
</dbReference>
<evidence type="ECO:0000256" key="2">
    <source>
        <dbReference type="ARBA" id="ARBA00022617"/>
    </source>
</evidence>
<dbReference type="InterPro" id="IPR017972">
    <property type="entry name" value="Cyt_P450_CS"/>
</dbReference>
<dbReference type="EMBL" id="LJYW01000001">
    <property type="protein sequence ID" value="KPL51106.1"/>
    <property type="molecule type" value="Genomic_DNA"/>
</dbReference>
<name>A0A0P6W9P5_9HYPH</name>
<keyword evidence="2 7" id="KW-0349">Heme</keyword>
<comment type="cofactor">
    <cofactor evidence="7">
        <name>heme</name>
        <dbReference type="ChEBI" id="CHEBI:30413"/>
    </cofactor>
</comment>
<evidence type="ECO:0000256" key="1">
    <source>
        <dbReference type="ARBA" id="ARBA00010617"/>
    </source>
</evidence>
<dbReference type="SUPFAM" id="SSF48264">
    <property type="entry name" value="Cytochrome P450"/>
    <property type="match status" value="1"/>
</dbReference>
<dbReference type="GO" id="GO:0020037">
    <property type="term" value="F:heme binding"/>
    <property type="evidence" value="ECO:0007669"/>
    <property type="project" value="InterPro"/>
</dbReference>
<comment type="similarity">
    <text evidence="1 8">Belongs to the cytochrome P450 family.</text>
</comment>
<keyword evidence="10" id="KW-1185">Reference proteome</keyword>
<feature type="binding site" description="axial binding residue" evidence="7">
    <location>
        <position position="418"/>
    </location>
    <ligand>
        <name>heme</name>
        <dbReference type="ChEBI" id="CHEBI:30413"/>
    </ligand>
    <ligandPart>
        <name>Fe</name>
        <dbReference type="ChEBI" id="CHEBI:18248"/>
    </ligandPart>
</feature>
<dbReference type="RefSeq" id="WP_054357269.1">
    <property type="nucleotide sequence ID" value="NZ_LJYW01000001.1"/>
</dbReference>
<dbReference type="InterPro" id="IPR050196">
    <property type="entry name" value="Cytochrome_P450_Monoox"/>
</dbReference>
<dbReference type="GO" id="GO:0016705">
    <property type="term" value="F:oxidoreductase activity, acting on paired donors, with incorporation or reduction of molecular oxygen"/>
    <property type="evidence" value="ECO:0007669"/>
    <property type="project" value="InterPro"/>
</dbReference>
<comment type="caution">
    <text evidence="9">The sequence shown here is derived from an EMBL/GenBank/DDBJ whole genome shotgun (WGS) entry which is preliminary data.</text>
</comment>
<accession>A0A0P6W9P5</accession>
<keyword evidence="6 8" id="KW-0503">Monooxygenase</keyword>
<dbReference type="STRING" id="665126.ABB55_01795"/>
<dbReference type="Proteomes" id="UP000048984">
    <property type="component" value="Unassembled WGS sequence"/>
</dbReference>
<proteinExistence type="inferred from homology"/>
<dbReference type="Pfam" id="PF00067">
    <property type="entry name" value="p450"/>
    <property type="match status" value="1"/>
</dbReference>
<keyword evidence="5 7" id="KW-0408">Iron</keyword>
<evidence type="ECO:0000256" key="8">
    <source>
        <dbReference type="RuleBase" id="RU000461"/>
    </source>
</evidence>
<evidence type="ECO:0000313" key="10">
    <source>
        <dbReference type="Proteomes" id="UP000048984"/>
    </source>
</evidence>
<reference evidence="9 10" key="1">
    <citation type="submission" date="2015-09" db="EMBL/GenBank/DDBJ databases">
        <authorList>
            <person name="Jackson K.R."/>
            <person name="Lunt B.L."/>
            <person name="Fisher J.N.B."/>
            <person name="Gardner A.V."/>
            <person name="Bailey M.E."/>
            <person name="Deus L.M."/>
            <person name="Earl A.S."/>
            <person name="Gibby P.D."/>
            <person name="Hartmann K.A."/>
            <person name="Liu J.E."/>
            <person name="Manci A.M."/>
            <person name="Nielsen D.A."/>
            <person name="Solomon M.B."/>
            <person name="Breakwell D.P."/>
            <person name="Burnett S.H."/>
            <person name="Grose J.H."/>
        </authorList>
    </citation>
    <scope>NUCLEOTIDE SEQUENCE [LARGE SCALE GENOMIC DNA]</scope>
    <source>
        <strain evidence="9 10">16</strain>
    </source>
</reference>
<evidence type="ECO:0000256" key="6">
    <source>
        <dbReference type="ARBA" id="ARBA00023033"/>
    </source>
</evidence>
<dbReference type="AlphaFoldDB" id="A0A0P6W9P5"/>
<evidence type="ECO:0000313" key="9">
    <source>
        <dbReference type="EMBL" id="KPL51106.1"/>
    </source>
</evidence>
<reference evidence="9 10" key="2">
    <citation type="submission" date="2015-10" db="EMBL/GenBank/DDBJ databases">
        <title>Draft Genome Sequence of Prosthecomicrobium hirschii ATCC 27832.</title>
        <authorList>
            <person name="Daniel J."/>
            <person name="Givan S.A."/>
            <person name="Brun Y.V."/>
            <person name="Brown P.J."/>
        </authorList>
    </citation>
    <scope>NUCLEOTIDE SEQUENCE [LARGE SCALE GENOMIC DNA]</scope>
    <source>
        <strain evidence="9 10">16</strain>
    </source>
</reference>
<evidence type="ECO:0000256" key="3">
    <source>
        <dbReference type="ARBA" id="ARBA00022723"/>
    </source>
</evidence>
<evidence type="ECO:0000256" key="5">
    <source>
        <dbReference type="ARBA" id="ARBA00023004"/>
    </source>
</evidence>